<dbReference type="EMBL" id="VMNF01000011">
    <property type="protein sequence ID" value="TXC00398.1"/>
    <property type="molecule type" value="Genomic_DNA"/>
</dbReference>
<dbReference type="InterPro" id="IPR036282">
    <property type="entry name" value="Glutathione-S-Trfase_C_sf"/>
</dbReference>
<dbReference type="CDD" id="cd03192">
    <property type="entry name" value="GST_C_Sigma_like"/>
    <property type="match status" value="1"/>
</dbReference>
<dbReference type="GO" id="GO:0006749">
    <property type="term" value="P:glutathione metabolic process"/>
    <property type="evidence" value="ECO:0007669"/>
    <property type="project" value="TreeGrafter"/>
</dbReference>
<dbReference type="Pfam" id="PF14497">
    <property type="entry name" value="GST_C_3"/>
    <property type="match status" value="2"/>
</dbReference>
<dbReference type="AlphaFoldDB" id="A0A5C6SR82"/>
<gene>
    <name evidence="3" type="ORF">FocTR4_00014243</name>
</gene>
<dbReference type="InterPro" id="IPR004046">
    <property type="entry name" value="GST_C"/>
</dbReference>
<dbReference type="SUPFAM" id="SSF47616">
    <property type="entry name" value="GST C-terminal domain-like"/>
    <property type="match status" value="1"/>
</dbReference>
<dbReference type="Gene3D" id="3.40.30.10">
    <property type="entry name" value="Glutaredoxin"/>
    <property type="match status" value="1"/>
</dbReference>
<dbReference type="SUPFAM" id="SSF52833">
    <property type="entry name" value="Thioredoxin-like"/>
    <property type="match status" value="1"/>
</dbReference>
<evidence type="ECO:0000313" key="3">
    <source>
        <dbReference type="EMBL" id="TXC00398.1"/>
    </source>
</evidence>
<dbReference type="PANTHER" id="PTHR11571">
    <property type="entry name" value="GLUTATHIONE S-TRANSFERASE"/>
    <property type="match status" value="1"/>
</dbReference>
<sequence length="281" mass="32171">MSQPDPKRVKTDDDAPYELIYWPVIPGRGEFVRLVFEEAGVPYSDVAQHIEKGMNAVKSLTSTDNIGDEHNPPALAPPALKHGDLLISQTPNILLYVAPRVGLAPKEGNGVYHLNEIVLTILDGLVNELHDTHHPIAISLYYEDQKEESKKKSKYFIKERLPKYFKYMQRVLDAKTSGEGPWLYGDSLTYADLVLFQVSDIYTVTVKFFFKLLTTHQAVDGTKFAFPKSTEALKKSGEYDGVFKLYDAVKERPNISKYLKSDRRRKYSEGIWRYYPELEEE</sequence>
<protein>
    <recommendedName>
        <fullName evidence="5">Glutathione S-transferase</fullName>
    </recommendedName>
</protein>
<dbReference type="InterPro" id="IPR004045">
    <property type="entry name" value="Glutathione_S-Trfase_N"/>
</dbReference>
<proteinExistence type="predicted"/>
<dbReference type="PANTHER" id="PTHR11571:SF263">
    <property type="entry name" value="GLUTATHIONE S-TRANSFERASE"/>
    <property type="match status" value="1"/>
</dbReference>
<dbReference type="PROSITE" id="PS50405">
    <property type="entry name" value="GST_CTER"/>
    <property type="match status" value="1"/>
</dbReference>
<feature type="domain" description="GST N-terminal" evidence="1">
    <location>
        <begin position="16"/>
        <end position="105"/>
    </location>
</feature>
<dbReference type="GO" id="GO:0004364">
    <property type="term" value="F:glutathione transferase activity"/>
    <property type="evidence" value="ECO:0007669"/>
    <property type="project" value="TreeGrafter"/>
</dbReference>
<evidence type="ECO:0008006" key="5">
    <source>
        <dbReference type="Google" id="ProtNLM"/>
    </source>
</evidence>
<dbReference type="PROSITE" id="PS50404">
    <property type="entry name" value="GST_NTER"/>
    <property type="match status" value="1"/>
</dbReference>
<dbReference type="InterPro" id="IPR050213">
    <property type="entry name" value="GST_superfamily"/>
</dbReference>
<dbReference type="InterPro" id="IPR036249">
    <property type="entry name" value="Thioredoxin-like_sf"/>
</dbReference>
<dbReference type="Gene3D" id="1.20.1050.10">
    <property type="match status" value="1"/>
</dbReference>
<accession>A0A5C6SR82</accession>
<feature type="domain" description="GST C-terminal" evidence="2">
    <location>
        <begin position="115"/>
        <end position="268"/>
    </location>
</feature>
<comment type="caution">
    <text evidence="3">The sequence shown here is derived from an EMBL/GenBank/DDBJ whole genome shotgun (WGS) entry which is preliminary data.</text>
</comment>
<name>A0A5C6SR82_FUSOC</name>
<organism evidence="3 4">
    <name type="scientific">Fusarium oxysporum f. sp. cubense</name>
    <dbReference type="NCBI Taxonomy" id="61366"/>
    <lineage>
        <taxon>Eukaryota</taxon>
        <taxon>Fungi</taxon>
        <taxon>Dikarya</taxon>
        <taxon>Ascomycota</taxon>
        <taxon>Pezizomycotina</taxon>
        <taxon>Sordariomycetes</taxon>
        <taxon>Hypocreomycetidae</taxon>
        <taxon>Hypocreales</taxon>
        <taxon>Nectriaceae</taxon>
        <taxon>Fusarium</taxon>
        <taxon>Fusarium oxysporum species complex</taxon>
    </lineage>
</organism>
<evidence type="ECO:0000259" key="1">
    <source>
        <dbReference type="PROSITE" id="PS50404"/>
    </source>
</evidence>
<reference evidence="3 4" key="1">
    <citation type="submission" date="2019-07" db="EMBL/GenBank/DDBJ databases">
        <title>The First High-Quality Draft Genome Sequence of the Causal Agent of the Current Panama Disease Epidemic.</title>
        <authorList>
            <person name="Warmington R.J."/>
            <person name="Kay W."/>
            <person name="Jeffries A."/>
            <person name="Bebber D."/>
            <person name="Moore K."/>
            <person name="Studholme D.J."/>
        </authorList>
    </citation>
    <scope>NUCLEOTIDE SEQUENCE [LARGE SCALE GENOMIC DNA]</scope>
    <source>
        <strain evidence="3 4">TR4</strain>
    </source>
</reference>
<evidence type="ECO:0000313" key="4">
    <source>
        <dbReference type="Proteomes" id="UP000321331"/>
    </source>
</evidence>
<evidence type="ECO:0000259" key="2">
    <source>
        <dbReference type="PROSITE" id="PS50405"/>
    </source>
</evidence>
<dbReference type="InterPro" id="IPR010987">
    <property type="entry name" value="Glutathione-S-Trfase_C-like"/>
</dbReference>
<dbReference type="Proteomes" id="UP000321331">
    <property type="component" value="Unassembled WGS sequence"/>
</dbReference>